<dbReference type="PANTHER" id="PTHR43775">
    <property type="entry name" value="FATTY ACID SYNTHASE"/>
    <property type="match status" value="1"/>
</dbReference>
<dbReference type="Gene3D" id="3.40.47.10">
    <property type="match status" value="1"/>
</dbReference>
<name>A0A1V3XWY1_MYCKA</name>
<protein>
    <submittedName>
        <fullName evidence="5">Beta-ketoacyl synthase, C-terminal domain protein</fullName>
    </submittedName>
</protein>
<dbReference type="SUPFAM" id="SSF53901">
    <property type="entry name" value="Thiolase-like"/>
    <property type="match status" value="1"/>
</dbReference>
<gene>
    <name evidence="5" type="ORF">BZL29_1193</name>
</gene>
<dbReference type="InterPro" id="IPR032821">
    <property type="entry name" value="PKS_assoc"/>
</dbReference>
<keyword evidence="3" id="KW-0511">Multifunctional enzyme</keyword>
<dbReference type="Pfam" id="PF16197">
    <property type="entry name" value="KAsynt_C_assoc"/>
    <property type="match status" value="1"/>
</dbReference>
<dbReference type="SMART" id="SM00825">
    <property type="entry name" value="PKS_KS"/>
    <property type="match status" value="1"/>
</dbReference>
<dbReference type="GO" id="GO:0071770">
    <property type="term" value="P:DIM/DIP cell wall layer assembly"/>
    <property type="evidence" value="ECO:0007669"/>
    <property type="project" value="TreeGrafter"/>
</dbReference>
<dbReference type="EMBL" id="MVBN01000001">
    <property type="protein sequence ID" value="OOK83588.1"/>
    <property type="molecule type" value="Genomic_DNA"/>
</dbReference>
<dbReference type="GO" id="GO:0004312">
    <property type="term" value="F:fatty acid synthase activity"/>
    <property type="evidence" value="ECO:0007669"/>
    <property type="project" value="TreeGrafter"/>
</dbReference>
<keyword evidence="2" id="KW-0597">Phosphoprotein</keyword>
<dbReference type="InterPro" id="IPR016039">
    <property type="entry name" value="Thiolase-like"/>
</dbReference>
<proteinExistence type="predicted"/>
<dbReference type="CDD" id="cd00833">
    <property type="entry name" value="PKS"/>
    <property type="match status" value="1"/>
</dbReference>
<evidence type="ECO:0000313" key="5">
    <source>
        <dbReference type="EMBL" id="OOK83588.1"/>
    </source>
</evidence>
<organism evidence="5 6">
    <name type="scientific">Mycobacterium kansasii</name>
    <dbReference type="NCBI Taxonomy" id="1768"/>
    <lineage>
        <taxon>Bacteria</taxon>
        <taxon>Bacillati</taxon>
        <taxon>Actinomycetota</taxon>
        <taxon>Actinomycetes</taxon>
        <taxon>Mycobacteriales</taxon>
        <taxon>Mycobacteriaceae</taxon>
        <taxon>Mycobacterium</taxon>
    </lineage>
</organism>
<dbReference type="InterPro" id="IPR050091">
    <property type="entry name" value="PKS_NRPS_Biosynth_Enz"/>
</dbReference>
<dbReference type="InterPro" id="IPR020841">
    <property type="entry name" value="PKS_Beta-ketoAc_synthase_dom"/>
</dbReference>
<evidence type="ECO:0000256" key="2">
    <source>
        <dbReference type="ARBA" id="ARBA00022553"/>
    </source>
</evidence>
<dbReference type="GO" id="GO:0005886">
    <property type="term" value="C:plasma membrane"/>
    <property type="evidence" value="ECO:0007669"/>
    <property type="project" value="TreeGrafter"/>
</dbReference>
<feature type="domain" description="Ketosynthase family 3 (KS3)" evidence="4">
    <location>
        <begin position="1"/>
        <end position="183"/>
    </location>
</feature>
<dbReference type="GO" id="GO:0005737">
    <property type="term" value="C:cytoplasm"/>
    <property type="evidence" value="ECO:0007669"/>
    <property type="project" value="TreeGrafter"/>
</dbReference>
<dbReference type="Proteomes" id="UP000188532">
    <property type="component" value="Unassembled WGS sequence"/>
</dbReference>
<dbReference type="PROSITE" id="PS52004">
    <property type="entry name" value="KS3_2"/>
    <property type="match status" value="1"/>
</dbReference>
<evidence type="ECO:0000259" key="4">
    <source>
        <dbReference type="PROSITE" id="PS52004"/>
    </source>
</evidence>
<evidence type="ECO:0000256" key="1">
    <source>
        <dbReference type="ARBA" id="ARBA00022450"/>
    </source>
</evidence>
<evidence type="ECO:0000313" key="6">
    <source>
        <dbReference type="Proteomes" id="UP000188532"/>
    </source>
</evidence>
<comment type="caution">
    <text evidence="5">The sequence shown here is derived from an EMBL/GenBank/DDBJ whole genome shotgun (WGS) entry which is preliminary data.</text>
</comment>
<evidence type="ECO:0000256" key="3">
    <source>
        <dbReference type="ARBA" id="ARBA00023268"/>
    </source>
</evidence>
<dbReference type="GO" id="GO:0006633">
    <property type="term" value="P:fatty acid biosynthetic process"/>
    <property type="evidence" value="ECO:0007669"/>
    <property type="project" value="TreeGrafter"/>
</dbReference>
<reference evidence="5 6" key="1">
    <citation type="submission" date="2017-02" db="EMBL/GenBank/DDBJ databases">
        <title>Complete genome sequences of Mycobacterium kansasii strains isolated from rhesus macaques.</title>
        <authorList>
            <person name="Panda A."/>
            <person name="Nagaraj S."/>
            <person name="Zhao X."/>
            <person name="Tettelin H."/>
            <person name="Detolla L.J."/>
        </authorList>
    </citation>
    <scope>NUCLEOTIDE SEQUENCE [LARGE SCALE GENOMIC DNA]</scope>
    <source>
        <strain evidence="5 6">11-3469</strain>
    </source>
</reference>
<dbReference type="InterPro" id="IPR014031">
    <property type="entry name" value="Ketoacyl_synth_C"/>
</dbReference>
<keyword evidence="1" id="KW-0596">Phosphopantetheine</keyword>
<sequence>MLKRLTDAVRDGDRVLAVVRGSAVNQDGRSNGVTAPNTAAQCDVIADALRSGDVAPESVNYVEAHGTGTVLGDPIEFEALASTYGRGQGSCALGAVKTNIGHLEAAAGIAGFIKAALAVQHATIPPNLHFSQWNPGIDAAPTRFFVPTENTAWPATEGGGGPRRAAVSSFGLGGTNAHVIIEQGPELTPASDAGSHPDTHPDAQVSTLVVTGKTAQRVAATAAVLAEWMDGRAPRSPWRMWPIR</sequence>
<accession>A0A1V3XWY1</accession>
<dbReference type="AlphaFoldDB" id="A0A1V3XWY1"/>
<dbReference type="Pfam" id="PF02801">
    <property type="entry name" value="Ketoacyl-synt_C"/>
    <property type="match status" value="1"/>
</dbReference>
<dbReference type="PANTHER" id="PTHR43775:SF37">
    <property type="entry name" value="SI:DKEY-61P9.11"/>
    <property type="match status" value="1"/>
</dbReference>